<evidence type="ECO:0000259" key="14">
    <source>
        <dbReference type="PROSITE" id="PS50839"/>
    </source>
</evidence>
<dbReference type="CDD" id="cd00082">
    <property type="entry name" value="HisKA"/>
    <property type="match status" value="1"/>
</dbReference>
<comment type="caution">
    <text evidence="15">The sequence shown here is derived from an EMBL/GenBank/DDBJ whole genome shotgun (WGS) entry which is preliminary data.</text>
</comment>
<reference evidence="15 16" key="1">
    <citation type="submission" date="2018-05" db="EMBL/GenBank/DDBJ databases">
        <title>Genomic Encyclopedia of Type Strains, Phase IV (KMG-IV): sequencing the most valuable type-strain genomes for metagenomic binning, comparative biology and taxonomic classification.</title>
        <authorList>
            <person name="Goeker M."/>
        </authorList>
    </citation>
    <scope>NUCLEOTIDE SEQUENCE [LARGE SCALE GENOMIC DNA]</scope>
    <source>
        <strain evidence="15 16">DSM 566</strain>
    </source>
</reference>
<evidence type="ECO:0000256" key="3">
    <source>
        <dbReference type="ARBA" id="ARBA00012438"/>
    </source>
</evidence>
<dbReference type="SMART" id="SM00086">
    <property type="entry name" value="PAC"/>
    <property type="match status" value="2"/>
</dbReference>
<dbReference type="CDD" id="cd00130">
    <property type="entry name" value="PAS"/>
    <property type="match status" value="1"/>
</dbReference>
<dbReference type="InterPro" id="IPR050736">
    <property type="entry name" value="Sensor_HK_Regulatory"/>
</dbReference>
<dbReference type="InterPro" id="IPR000700">
    <property type="entry name" value="PAS-assoc_C"/>
</dbReference>
<dbReference type="InterPro" id="IPR006189">
    <property type="entry name" value="CHASE_dom"/>
</dbReference>
<dbReference type="PROSITE" id="PS50839">
    <property type="entry name" value="CHASE"/>
    <property type="match status" value="1"/>
</dbReference>
<evidence type="ECO:0000259" key="12">
    <source>
        <dbReference type="PROSITE" id="PS50112"/>
    </source>
</evidence>
<proteinExistence type="predicted"/>
<dbReference type="Gene3D" id="3.30.450.350">
    <property type="entry name" value="CHASE domain"/>
    <property type="match status" value="1"/>
</dbReference>
<dbReference type="InterPro" id="IPR042240">
    <property type="entry name" value="CHASE_sf"/>
</dbReference>
<evidence type="ECO:0000256" key="2">
    <source>
        <dbReference type="ARBA" id="ARBA00004429"/>
    </source>
</evidence>
<dbReference type="EMBL" id="QJJS01000014">
    <property type="protein sequence ID" value="PXW94396.1"/>
    <property type="molecule type" value="Genomic_DNA"/>
</dbReference>
<keyword evidence="4" id="KW-0597">Phosphoprotein</keyword>
<gene>
    <name evidence="15" type="ORF">C7444_11495</name>
</gene>
<dbReference type="SMART" id="SM00388">
    <property type="entry name" value="HisKA"/>
    <property type="match status" value="1"/>
</dbReference>
<evidence type="ECO:0000256" key="5">
    <source>
        <dbReference type="ARBA" id="ARBA00022679"/>
    </source>
</evidence>
<comment type="subcellular location">
    <subcellularLocation>
        <location evidence="2">Cell inner membrane</location>
        <topology evidence="2">Multi-pass membrane protein</topology>
    </subcellularLocation>
</comment>
<dbReference type="GO" id="GO:0005886">
    <property type="term" value="C:plasma membrane"/>
    <property type="evidence" value="ECO:0007669"/>
    <property type="project" value="UniProtKB-SubCell"/>
</dbReference>
<evidence type="ECO:0000259" key="11">
    <source>
        <dbReference type="PROSITE" id="PS50109"/>
    </source>
</evidence>
<evidence type="ECO:0000256" key="6">
    <source>
        <dbReference type="ARBA" id="ARBA00022692"/>
    </source>
</evidence>
<dbReference type="Pfam" id="PF00512">
    <property type="entry name" value="HisKA"/>
    <property type="match status" value="1"/>
</dbReference>
<dbReference type="InterPro" id="IPR000014">
    <property type="entry name" value="PAS"/>
</dbReference>
<feature type="domain" description="Histidine kinase" evidence="11">
    <location>
        <begin position="740"/>
        <end position="958"/>
    </location>
</feature>
<dbReference type="SMART" id="SM01079">
    <property type="entry name" value="CHASE"/>
    <property type="match status" value="1"/>
</dbReference>
<dbReference type="SUPFAM" id="SSF55785">
    <property type="entry name" value="PYP-like sensor domain (PAS domain)"/>
    <property type="match status" value="3"/>
</dbReference>
<dbReference type="SUPFAM" id="SSF55874">
    <property type="entry name" value="ATPase domain of HSP90 chaperone/DNA topoisomerase II/histidine kinase"/>
    <property type="match status" value="1"/>
</dbReference>
<dbReference type="GO" id="GO:0000155">
    <property type="term" value="F:phosphorelay sensor kinase activity"/>
    <property type="evidence" value="ECO:0007669"/>
    <property type="project" value="InterPro"/>
</dbReference>
<keyword evidence="8" id="KW-1133">Transmembrane helix</keyword>
<evidence type="ECO:0000313" key="16">
    <source>
        <dbReference type="Proteomes" id="UP000247811"/>
    </source>
</evidence>
<keyword evidence="9" id="KW-0902">Two-component regulatory system</keyword>
<dbReference type="Proteomes" id="UP000247811">
    <property type="component" value="Unassembled WGS sequence"/>
</dbReference>
<dbReference type="InterPro" id="IPR003661">
    <property type="entry name" value="HisK_dim/P_dom"/>
</dbReference>
<dbReference type="PANTHER" id="PTHR43711">
    <property type="entry name" value="TWO-COMPONENT HISTIDINE KINASE"/>
    <property type="match status" value="1"/>
</dbReference>
<dbReference type="Pfam" id="PF13426">
    <property type="entry name" value="PAS_9"/>
    <property type="match status" value="2"/>
</dbReference>
<keyword evidence="5" id="KW-0808">Transferase</keyword>
<dbReference type="RefSeq" id="WP_170130765.1">
    <property type="nucleotide sequence ID" value="NZ_QJJS01000014.1"/>
</dbReference>
<feature type="domain" description="PAC" evidence="13">
    <location>
        <begin position="423"/>
        <end position="475"/>
    </location>
</feature>
<evidence type="ECO:0000256" key="10">
    <source>
        <dbReference type="ARBA" id="ARBA00023136"/>
    </source>
</evidence>
<dbReference type="AlphaFoldDB" id="A0A318GZZ1"/>
<dbReference type="SMART" id="SM00387">
    <property type="entry name" value="HATPase_c"/>
    <property type="match status" value="1"/>
</dbReference>
<dbReference type="Pfam" id="PF03924">
    <property type="entry name" value="CHASE"/>
    <property type="match status" value="1"/>
</dbReference>
<dbReference type="EC" id="2.7.13.3" evidence="3"/>
<dbReference type="InterPro" id="IPR001610">
    <property type="entry name" value="PAC"/>
</dbReference>
<dbReference type="Gene3D" id="3.30.450.20">
    <property type="entry name" value="PAS domain"/>
    <property type="match status" value="3"/>
</dbReference>
<dbReference type="FunFam" id="1.10.287.130:FF:000001">
    <property type="entry name" value="Two-component sensor histidine kinase"/>
    <property type="match status" value="1"/>
</dbReference>
<evidence type="ECO:0000259" key="13">
    <source>
        <dbReference type="PROSITE" id="PS50113"/>
    </source>
</evidence>
<sequence length="968" mass="106583">MSPTPAVPTRLPALVLLVGLCISAAAGLALQHGVEARADTLLQHNAERVAEEIERRFRLPLYGLRGAASFLAASPQAGREAFRIHVASRDLPREFPGVRGFGFIQRVTPGQLPGFIAAQRADGAPDFSLKRLSGQPADEHYVIRFIEPMQANRGALGLDVGSESRRRTAFEHAIASGQPWMTQVITLEQDPLRRPGFLLYLPVFTRDAPQASTEQRQAALVGLLYAPIVATELLDGLVQRDPEEPEHQIDVTLSDAELDDPAAARIFDSRAAGLRPSRFEARKRVRLSGHTFNLLVSGTPEFERHARSASPWLALAIGVLASTLLAVLLSQQTLGRRNAEVRARRMSADLARLSRVARDTSNAVIITDTRRRITWVNHGFERLTGYRFDEVIDRTPAELLQFEGTDPGCIRRMRAALDAGQAFGGEICNRDKHGDLHWIELDIQPLHDGEGRLTGFFSIQSDVTERKLTEAALRASEAFLDKAGRIGGVGGWSFDLNTRTLRWTEQTGRILGFEPGHLPTVQDVFQCCDEATRQRLQQAIETRFAAGADRDLELAITTARGAALWVRLVAEGEYADGGMARIVGTLQDITARRAMEDDVRRNAALLRGAIDTLDEAFVLYDPQDRIVFCNDKYRQIYPTISHMLQPGARFEDIIRAAAQRGQVPAAIGQVEPWVAERLAQHRQGNTDLVQHLDDGRILRVVERRMHDGHTVGFRIDITDLVRATEAAERANLAKSEFIATISHELRTPLQSIMGFSDLGMHFAQDQEQFRQMFTDIHAGGQRMLTLVNGLLDVAKITEGDRTLQLRPANLAQLATDVARELHSLADQRQVRLQLQRADPLPQWPVEVDGFRLQQVIRNVLANAIRFSPAGSTVEIDGQATAAGVTLTIRDHGPGIPADELETIFDAFVQSSRTRDGAGGTGLGLTISRKIMRAHGGRIEAGNAPDGGALMRLHLPAAPAQPLDARTTA</sequence>
<dbReference type="InterPro" id="IPR036890">
    <property type="entry name" value="HATPase_C_sf"/>
</dbReference>
<dbReference type="Pfam" id="PF02518">
    <property type="entry name" value="HATPase_c"/>
    <property type="match status" value="1"/>
</dbReference>
<keyword evidence="10" id="KW-0472">Membrane</keyword>
<dbReference type="InterPro" id="IPR003594">
    <property type="entry name" value="HATPase_dom"/>
</dbReference>
<comment type="catalytic activity">
    <reaction evidence="1">
        <text>ATP + protein L-histidine = ADP + protein N-phospho-L-histidine.</text>
        <dbReference type="EC" id="2.7.13.3"/>
    </reaction>
</comment>
<dbReference type="SUPFAM" id="SSF47384">
    <property type="entry name" value="Homodimeric domain of signal transducing histidine kinase"/>
    <property type="match status" value="1"/>
</dbReference>
<protein>
    <recommendedName>
        <fullName evidence="3">histidine kinase</fullName>
        <ecNumber evidence="3">2.7.13.3</ecNumber>
    </recommendedName>
</protein>
<dbReference type="PROSITE" id="PS50113">
    <property type="entry name" value="PAC"/>
    <property type="match status" value="2"/>
</dbReference>
<evidence type="ECO:0000256" key="8">
    <source>
        <dbReference type="ARBA" id="ARBA00022989"/>
    </source>
</evidence>
<evidence type="ECO:0000256" key="1">
    <source>
        <dbReference type="ARBA" id="ARBA00000085"/>
    </source>
</evidence>
<dbReference type="InterPro" id="IPR005467">
    <property type="entry name" value="His_kinase_dom"/>
</dbReference>
<name>A0A318GZZ1_9BURK</name>
<dbReference type="PANTHER" id="PTHR43711:SF31">
    <property type="entry name" value="HISTIDINE KINASE"/>
    <property type="match status" value="1"/>
</dbReference>
<dbReference type="PROSITE" id="PS50112">
    <property type="entry name" value="PAS"/>
    <property type="match status" value="1"/>
</dbReference>
<keyword evidence="6" id="KW-0812">Transmembrane</keyword>
<evidence type="ECO:0000313" key="15">
    <source>
        <dbReference type="EMBL" id="PXW94396.1"/>
    </source>
</evidence>
<evidence type="ECO:0000256" key="7">
    <source>
        <dbReference type="ARBA" id="ARBA00022777"/>
    </source>
</evidence>
<keyword evidence="7" id="KW-0418">Kinase</keyword>
<dbReference type="Pfam" id="PF12860">
    <property type="entry name" value="PAS_7"/>
    <property type="match status" value="1"/>
</dbReference>
<dbReference type="PROSITE" id="PS50109">
    <property type="entry name" value="HIS_KIN"/>
    <property type="match status" value="1"/>
</dbReference>
<feature type="domain" description="PAC" evidence="13">
    <location>
        <begin position="550"/>
        <end position="601"/>
    </location>
</feature>
<dbReference type="FunFam" id="3.30.565.10:FF:000006">
    <property type="entry name" value="Sensor histidine kinase WalK"/>
    <property type="match status" value="1"/>
</dbReference>
<evidence type="ECO:0000256" key="4">
    <source>
        <dbReference type="ARBA" id="ARBA00022553"/>
    </source>
</evidence>
<evidence type="ECO:0000256" key="9">
    <source>
        <dbReference type="ARBA" id="ARBA00023012"/>
    </source>
</evidence>
<dbReference type="CDD" id="cd00075">
    <property type="entry name" value="HATPase"/>
    <property type="match status" value="1"/>
</dbReference>
<dbReference type="InterPro" id="IPR004358">
    <property type="entry name" value="Sig_transdc_His_kin-like_C"/>
</dbReference>
<dbReference type="SMART" id="SM00091">
    <property type="entry name" value="PAS"/>
    <property type="match status" value="3"/>
</dbReference>
<dbReference type="InterPro" id="IPR035965">
    <property type="entry name" value="PAS-like_dom_sf"/>
</dbReference>
<dbReference type="InterPro" id="IPR036097">
    <property type="entry name" value="HisK_dim/P_sf"/>
</dbReference>
<dbReference type="Gene3D" id="3.30.565.10">
    <property type="entry name" value="Histidine kinase-like ATPase, C-terminal domain"/>
    <property type="match status" value="1"/>
</dbReference>
<dbReference type="PRINTS" id="PR00344">
    <property type="entry name" value="BCTRLSENSOR"/>
</dbReference>
<dbReference type="Gene3D" id="1.10.287.130">
    <property type="match status" value="1"/>
</dbReference>
<keyword evidence="16" id="KW-1185">Reference proteome</keyword>
<organism evidence="15 16">
    <name type="scientific">Sphaerotilus hippei</name>
    <dbReference type="NCBI Taxonomy" id="744406"/>
    <lineage>
        <taxon>Bacteria</taxon>
        <taxon>Pseudomonadati</taxon>
        <taxon>Pseudomonadota</taxon>
        <taxon>Betaproteobacteria</taxon>
        <taxon>Burkholderiales</taxon>
        <taxon>Sphaerotilaceae</taxon>
        <taxon>Sphaerotilus</taxon>
    </lineage>
</organism>
<dbReference type="NCBIfam" id="TIGR00229">
    <property type="entry name" value="sensory_box"/>
    <property type="match status" value="1"/>
</dbReference>
<accession>A0A318GZZ1</accession>
<feature type="domain" description="PAS" evidence="12">
    <location>
        <begin position="349"/>
        <end position="395"/>
    </location>
</feature>
<feature type="domain" description="CHASE" evidence="14">
    <location>
        <begin position="73"/>
        <end position="269"/>
    </location>
</feature>